<reference evidence="1 2" key="1">
    <citation type="journal article" date="2020" name="Cell">
        <title>Large-Scale Comparative Analyses of Tick Genomes Elucidate Their Genetic Diversity and Vector Capacities.</title>
        <authorList>
            <consortium name="Tick Genome and Microbiome Consortium (TIGMIC)"/>
            <person name="Jia N."/>
            <person name="Wang J."/>
            <person name="Shi W."/>
            <person name="Du L."/>
            <person name="Sun Y."/>
            <person name="Zhan W."/>
            <person name="Jiang J.F."/>
            <person name="Wang Q."/>
            <person name="Zhang B."/>
            <person name="Ji P."/>
            <person name="Bell-Sakyi L."/>
            <person name="Cui X.M."/>
            <person name="Yuan T.T."/>
            <person name="Jiang B.G."/>
            <person name="Yang W.F."/>
            <person name="Lam T.T."/>
            <person name="Chang Q.C."/>
            <person name="Ding S.J."/>
            <person name="Wang X.J."/>
            <person name="Zhu J.G."/>
            <person name="Ruan X.D."/>
            <person name="Zhao L."/>
            <person name="Wei J.T."/>
            <person name="Ye R.Z."/>
            <person name="Que T.C."/>
            <person name="Du C.H."/>
            <person name="Zhou Y.H."/>
            <person name="Cheng J.X."/>
            <person name="Dai P.F."/>
            <person name="Guo W.B."/>
            <person name="Han X.H."/>
            <person name="Huang E.J."/>
            <person name="Li L.F."/>
            <person name="Wei W."/>
            <person name="Gao Y.C."/>
            <person name="Liu J.Z."/>
            <person name="Shao H.Z."/>
            <person name="Wang X."/>
            <person name="Wang C.C."/>
            <person name="Yang T.C."/>
            <person name="Huo Q.B."/>
            <person name="Li W."/>
            <person name="Chen H.Y."/>
            <person name="Chen S.E."/>
            <person name="Zhou L.G."/>
            <person name="Ni X.B."/>
            <person name="Tian J.H."/>
            <person name="Sheng Y."/>
            <person name="Liu T."/>
            <person name="Pan Y.S."/>
            <person name="Xia L.Y."/>
            <person name="Li J."/>
            <person name="Zhao F."/>
            <person name="Cao W.C."/>
        </authorList>
    </citation>
    <scope>NUCLEOTIDE SEQUENCE [LARGE SCALE GENOMIC DNA]</scope>
    <source>
        <strain evidence="1">Iper-2018</strain>
    </source>
</reference>
<gene>
    <name evidence="1" type="ORF">HPB47_026822</name>
</gene>
<dbReference type="Proteomes" id="UP000805193">
    <property type="component" value="Unassembled WGS sequence"/>
</dbReference>
<comment type="caution">
    <text evidence="1">The sequence shown here is derived from an EMBL/GenBank/DDBJ whole genome shotgun (WGS) entry which is preliminary data.</text>
</comment>
<accession>A0AC60PXP5</accession>
<sequence>MSKKKLGIQNLLYEELLESDPVGYRRMLRVNFNQFADILSSIASCIQKLDTEMRPAIPAKGKIRLTLRFLGSGGTPSRTEQPDCQSQDLDRSASHPSLWETAPSPCL</sequence>
<proteinExistence type="predicted"/>
<name>A0AC60PXP5_IXOPE</name>
<protein>
    <submittedName>
        <fullName evidence="1">Uncharacterized protein</fullName>
    </submittedName>
</protein>
<keyword evidence="2" id="KW-1185">Reference proteome</keyword>
<evidence type="ECO:0000313" key="2">
    <source>
        <dbReference type="Proteomes" id="UP000805193"/>
    </source>
</evidence>
<dbReference type="EMBL" id="JABSTQ010009775">
    <property type="protein sequence ID" value="KAG0426038.1"/>
    <property type="molecule type" value="Genomic_DNA"/>
</dbReference>
<evidence type="ECO:0000313" key="1">
    <source>
        <dbReference type="EMBL" id="KAG0426038.1"/>
    </source>
</evidence>
<organism evidence="1 2">
    <name type="scientific">Ixodes persulcatus</name>
    <name type="common">Taiga tick</name>
    <dbReference type="NCBI Taxonomy" id="34615"/>
    <lineage>
        <taxon>Eukaryota</taxon>
        <taxon>Metazoa</taxon>
        <taxon>Ecdysozoa</taxon>
        <taxon>Arthropoda</taxon>
        <taxon>Chelicerata</taxon>
        <taxon>Arachnida</taxon>
        <taxon>Acari</taxon>
        <taxon>Parasitiformes</taxon>
        <taxon>Ixodida</taxon>
        <taxon>Ixodoidea</taxon>
        <taxon>Ixodidae</taxon>
        <taxon>Ixodinae</taxon>
        <taxon>Ixodes</taxon>
    </lineage>
</organism>